<feature type="region of interest" description="Disordered" evidence="1">
    <location>
        <begin position="1"/>
        <end position="32"/>
    </location>
</feature>
<protein>
    <submittedName>
        <fullName evidence="2">Uncharacterized protein</fullName>
    </submittedName>
</protein>
<evidence type="ECO:0000313" key="2">
    <source>
        <dbReference type="EMBL" id="GIH86486.1"/>
    </source>
</evidence>
<name>A0A8J3S0V5_PLARO</name>
<dbReference type="AlphaFoldDB" id="A0A8J3S0V5"/>
<evidence type="ECO:0000313" key="3">
    <source>
        <dbReference type="Proteomes" id="UP000655044"/>
    </source>
</evidence>
<feature type="compositionally biased region" description="Basic and acidic residues" evidence="1">
    <location>
        <begin position="19"/>
        <end position="32"/>
    </location>
</feature>
<organism evidence="2 3">
    <name type="scientific">Planobispora rosea</name>
    <dbReference type="NCBI Taxonomy" id="35762"/>
    <lineage>
        <taxon>Bacteria</taxon>
        <taxon>Bacillati</taxon>
        <taxon>Actinomycetota</taxon>
        <taxon>Actinomycetes</taxon>
        <taxon>Streptosporangiales</taxon>
        <taxon>Streptosporangiaceae</taxon>
        <taxon>Planobispora</taxon>
    </lineage>
</organism>
<dbReference type="EMBL" id="BOOI01000046">
    <property type="protein sequence ID" value="GIH86486.1"/>
    <property type="molecule type" value="Genomic_DNA"/>
</dbReference>
<reference evidence="2" key="1">
    <citation type="submission" date="2021-01" db="EMBL/GenBank/DDBJ databases">
        <title>Whole genome shotgun sequence of Planobispora rosea NBRC 15558.</title>
        <authorList>
            <person name="Komaki H."/>
            <person name="Tamura T."/>
        </authorList>
    </citation>
    <scope>NUCLEOTIDE SEQUENCE</scope>
    <source>
        <strain evidence="2">NBRC 15558</strain>
    </source>
</reference>
<feature type="region of interest" description="Disordered" evidence="1">
    <location>
        <begin position="142"/>
        <end position="200"/>
    </location>
</feature>
<evidence type="ECO:0000256" key="1">
    <source>
        <dbReference type="SAM" id="MobiDB-lite"/>
    </source>
</evidence>
<accession>A0A8J3S0V5</accession>
<keyword evidence="3" id="KW-1185">Reference proteome</keyword>
<dbReference type="Proteomes" id="UP000655044">
    <property type="component" value="Unassembled WGS sequence"/>
</dbReference>
<feature type="compositionally biased region" description="Gly residues" evidence="1">
    <location>
        <begin position="176"/>
        <end position="192"/>
    </location>
</feature>
<comment type="caution">
    <text evidence="2">The sequence shown here is derived from an EMBL/GenBank/DDBJ whole genome shotgun (WGS) entry which is preliminary data.</text>
</comment>
<sequence>MTAGEGLPGRSGAPKAHTPKAERGPVVPKRYEDVDVTDVEVEILTPETDPDDHSLDLNTGNYALAIGNPWSSAFALTGSPEDLWAFMLRIFTLLQQELPDAPRHDRTPPPVRGRSARATAGTLSTQLRQFPPEYEVWVSTPATPEGYQPLTGDLALGSDPDPAPGDPRRFIVAGTGPCGTAGAGGQPSGGSGRAHPQETG</sequence>
<gene>
    <name evidence="2" type="ORF">Pro02_48940</name>
</gene>
<proteinExistence type="predicted"/>